<reference evidence="1 2" key="1">
    <citation type="journal article" date="2017" name="Int. J. Syst. Evol. Microbiol.">
        <title>Oleiagrimonas citrea sp. nov., a marine bacterium isolated from tidal flat sediment and emended description of the genus Oleiagrimonas Fang et al. 2015 and Oleiagrimonas soli.</title>
        <authorList>
            <person name="Yang S.H."/>
            <person name="Seo H.S."/>
            <person name="Seong C.N."/>
            <person name="Kwon K.K."/>
        </authorList>
    </citation>
    <scope>NUCLEOTIDE SEQUENCE [LARGE SCALE GENOMIC DNA]</scope>
    <source>
        <strain evidence="1 2">MEBiC09124</strain>
    </source>
</reference>
<keyword evidence="2" id="KW-1185">Reference proteome</keyword>
<comment type="caution">
    <text evidence="1">The sequence shown here is derived from an EMBL/GenBank/DDBJ whole genome shotgun (WGS) entry which is preliminary data.</text>
</comment>
<dbReference type="RefSeq" id="WP_168610007.1">
    <property type="nucleotide sequence ID" value="NZ_JAAZQD010000010.1"/>
</dbReference>
<dbReference type="EMBL" id="JAAZQD010000010">
    <property type="protein sequence ID" value="NKZ40246.1"/>
    <property type="molecule type" value="Genomic_DNA"/>
</dbReference>
<organism evidence="1 2">
    <name type="scientific">Oleiagrimonas citrea</name>
    <dbReference type="NCBI Taxonomy" id="1665687"/>
    <lineage>
        <taxon>Bacteria</taxon>
        <taxon>Pseudomonadati</taxon>
        <taxon>Pseudomonadota</taxon>
        <taxon>Gammaproteobacteria</taxon>
        <taxon>Lysobacterales</taxon>
        <taxon>Rhodanobacteraceae</taxon>
        <taxon>Oleiagrimonas</taxon>
    </lineage>
</organism>
<proteinExistence type="predicted"/>
<dbReference type="Proteomes" id="UP000541636">
    <property type="component" value="Unassembled WGS sequence"/>
</dbReference>
<name>A0A846ZQF3_9GAMM</name>
<sequence>MSRFRELDDFNRRFDSMEVDELKRWKKYWTQHAQHLGPKVRKDAMKRVHRIDKAILDRQVD</sequence>
<evidence type="ECO:0000313" key="1">
    <source>
        <dbReference type="EMBL" id="NKZ40246.1"/>
    </source>
</evidence>
<gene>
    <name evidence="1" type="ORF">HF690_14905</name>
</gene>
<dbReference type="AlphaFoldDB" id="A0A846ZQF3"/>
<accession>A0A846ZQF3</accession>
<evidence type="ECO:0000313" key="2">
    <source>
        <dbReference type="Proteomes" id="UP000541636"/>
    </source>
</evidence>
<protein>
    <submittedName>
        <fullName evidence="1">Uncharacterized protein</fullName>
    </submittedName>
</protein>